<feature type="compositionally biased region" description="Pro residues" evidence="1">
    <location>
        <begin position="191"/>
        <end position="200"/>
    </location>
</feature>
<keyword evidence="4" id="KW-1185">Reference proteome</keyword>
<evidence type="ECO:0000313" key="3">
    <source>
        <dbReference type="EMBL" id="PRX68638.1"/>
    </source>
</evidence>
<dbReference type="OrthoDB" id="3831431at2"/>
<dbReference type="RefSeq" id="WP_106236958.1">
    <property type="nucleotide sequence ID" value="NZ_JBFAIB010000003.1"/>
</dbReference>
<reference evidence="3 4" key="1">
    <citation type="submission" date="2018-03" db="EMBL/GenBank/DDBJ databases">
        <title>Genomic Encyclopedia of Type Strains, Phase III (KMG-III): the genomes of soil and plant-associated and newly described type strains.</title>
        <authorList>
            <person name="Whitman W."/>
        </authorList>
    </citation>
    <scope>NUCLEOTIDE SEQUENCE [LARGE SCALE GENOMIC DNA]</scope>
    <source>
        <strain evidence="3 4">CGMCC 4.7104</strain>
    </source>
</reference>
<dbReference type="EMBL" id="PVNG01000003">
    <property type="protein sequence ID" value="PRX68638.1"/>
    <property type="molecule type" value="Genomic_DNA"/>
</dbReference>
<organism evidence="3 4">
    <name type="scientific">Nonomuraea fuscirosea</name>
    <dbReference type="NCBI Taxonomy" id="1291556"/>
    <lineage>
        <taxon>Bacteria</taxon>
        <taxon>Bacillati</taxon>
        <taxon>Actinomycetota</taxon>
        <taxon>Actinomycetes</taxon>
        <taxon>Streptosporangiales</taxon>
        <taxon>Streptosporangiaceae</taxon>
        <taxon>Nonomuraea</taxon>
    </lineage>
</organism>
<feature type="transmembrane region" description="Helical" evidence="2">
    <location>
        <begin position="165"/>
        <end position="186"/>
    </location>
</feature>
<proteinExistence type="predicted"/>
<dbReference type="AlphaFoldDB" id="A0A2T0N7W2"/>
<sequence length="213" mass="22500">MDAHGWPKTTDVHGWPFLIARGHRAGYRTLLAPAPLLAVGDHTVLADHVEPGAVPDRPGVIALTTPSGRPISVVHATRQVSAADLGQADAPRDEHGRPLHLLYGFVCLHARTVTPDEADLRTALTTALTVYRTFLANENGFATEAAKPFPLRSTLEPAAPERHRAVARIAVAAVVLAVLLAGLRWVGVPDEPSPPGPAPTVPADTKPCPPGWG</sequence>
<feature type="region of interest" description="Disordered" evidence="1">
    <location>
        <begin position="191"/>
        <end position="213"/>
    </location>
</feature>
<keyword evidence="2" id="KW-0812">Transmembrane</keyword>
<protein>
    <submittedName>
        <fullName evidence="3">Uncharacterized protein</fullName>
    </submittedName>
</protein>
<keyword evidence="2" id="KW-1133">Transmembrane helix</keyword>
<accession>A0A2T0N7W2</accession>
<comment type="caution">
    <text evidence="3">The sequence shown here is derived from an EMBL/GenBank/DDBJ whole genome shotgun (WGS) entry which is preliminary data.</text>
</comment>
<name>A0A2T0N7W2_9ACTN</name>
<evidence type="ECO:0000313" key="4">
    <source>
        <dbReference type="Proteomes" id="UP000238312"/>
    </source>
</evidence>
<dbReference type="Proteomes" id="UP000238312">
    <property type="component" value="Unassembled WGS sequence"/>
</dbReference>
<gene>
    <name evidence="3" type="ORF">B0I32_103600</name>
</gene>
<keyword evidence="2" id="KW-0472">Membrane</keyword>
<evidence type="ECO:0000256" key="2">
    <source>
        <dbReference type="SAM" id="Phobius"/>
    </source>
</evidence>
<evidence type="ECO:0000256" key="1">
    <source>
        <dbReference type="SAM" id="MobiDB-lite"/>
    </source>
</evidence>